<feature type="domain" description="Reverse transcriptase/retrotransposon-derived protein RNase H-like" evidence="1">
    <location>
        <begin position="7"/>
        <end position="84"/>
    </location>
</feature>
<evidence type="ECO:0000259" key="1">
    <source>
        <dbReference type="Pfam" id="PF17919"/>
    </source>
</evidence>
<accession>A0AAF1A3I0</accession>
<dbReference type="AlphaFoldDB" id="A0AAF1A3I0"/>
<dbReference type="Proteomes" id="UP001234989">
    <property type="component" value="Chromosome 12"/>
</dbReference>
<dbReference type="InterPro" id="IPR043502">
    <property type="entry name" value="DNA/RNA_pol_sf"/>
</dbReference>
<evidence type="ECO:0000313" key="2">
    <source>
        <dbReference type="EMBL" id="WMV59029.1"/>
    </source>
</evidence>
<organism evidence="2 3">
    <name type="scientific">Solanum verrucosum</name>
    <dbReference type="NCBI Taxonomy" id="315347"/>
    <lineage>
        <taxon>Eukaryota</taxon>
        <taxon>Viridiplantae</taxon>
        <taxon>Streptophyta</taxon>
        <taxon>Embryophyta</taxon>
        <taxon>Tracheophyta</taxon>
        <taxon>Spermatophyta</taxon>
        <taxon>Magnoliopsida</taxon>
        <taxon>eudicotyledons</taxon>
        <taxon>Gunneridae</taxon>
        <taxon>Pentapetalae</taxon>
        <taxon>asterids</taxon>
        <taxon>lamiids</taxon>
        <taxon>Solanales</taxon>
        <taxon>Solanaceae</taxon>
        <taxon>Solanoideae</taxon>
        <taxon>Solaneae</taxon>
        <taxon>Solanum</taxon>
    </lineage>
</organism>
<reference evidence="2" key="1">
    <citation type="submission" date="2023-08" db="EMBL/GenBank/DDBJ databases">
        <title>A de novo genome assembly of Solanum verrucosum Schlechtendal, a Mexican diploid species geographically isolated from the other diploid A-genome species in potato relatives.</title>
        <authorList>
            <person name="Hosaka K."/>
        </authorList>
    </citation>
    <scope>NUCLEOTIDE SEQUENCE</scope>
    <source>
        <tissue evidence="2">Young leaves</tissue>
    </source>
</reference>
<dbReference type="PANTHER" id="PTHR34072:SF52">
    <property type="entry name" value="RIBONUCLEASE H"/>
    <property type="match status" value="1"/>
</dbReference>
<protein>
    <recommendedName>
        <fullName evidence="1">Reverse transcriptase/retrotransposon-derived protein RNase H-like domain-containing protein</fullName>
    </recommendedName>
</protein>
<dbReference type="SUPFAM" id="SSF56672">
    <property type="entry name" value="DNA/RNA polymerases"/>
    <property type="match status" value="1"/>
</dbReference>
<evidence type="ECO:0000313" key="3">
    <source>
        <dbReference type="Proteomes" id="UP001234989"/>
    </source>
</evidence>
<keyword evidence="3" id="KW-1185">Reference proteome</keyword>
<name>A0AAF1A3I0_SOLVR</name>
<dbReference type="InterPro" id="IPR041577">
    <property type="entry name" value="RT_RNaseH_2"/>
</dbReference>
<dbReference type="PANTHER" id="PTHR34072">
    <property type="entry name" value="ENZYMATIC POLYPROTEIN-RELATED"/>
    <property type="match status" value="1"/>
</dbReference>
<sequence>QTTKFQWSKACEKSFQELKTPLSTTLVLNLKEGTEGFVVYCDTSRVSLGCVLMHNGKVIAYASRQLKLHKRNYPTHDHELAIVVFF</sequence>
<feature type="non-terminal residue" evidence="2">
    <location>
        <position position="1"/>
    </location>
</feature>
<proteinExistence type="predicted"/>
<dbReference type="EMBL" id="CP133623">
    <property type="protein sequence ID" value="WMV59029.1"/>
    <property type="molecule type" value="Genomic_DNA"/>
</dbReference>
<dbReference type="Pfam" id="PF17919">
    <property type="entry name" value="RT_RNaseH_2"/>
    <property type="match status" value="1"/>
</dbReference>
<gene>
    <name evidence="2" type="ORF">MTR67_052414</name>
</gene>